<evidence type="ECO:0000313" key="1">
    <source>
        <dbReference type="EMBL" id="PPQ75611.1"/>
    </source>
</evidence>
<feature type="non-terminal residue" evidence="1">
    <location>
        <position position="237"/>
    </location>
</feature>
<name>A0A409WAT6_9AGAR</name>
<reference evidence="1 2" key="1">
    <citation type="journal article" date="2018" name="Evol. Lett.">
        <title>Horizontal gene cluster transfer increased hallucinogenic mushroom diversity.</title>
        <authorList>
            <person name="Reynolds H.T."/>
            <person name="Vijayakumar V."/>
            <person name="Gluck-Thaler E."/>
            <person name="Korotkin H.B."/>
            <person name="Matheny P.B."/>
            <person name="Slot J.C."/>
        </authorList>
    </citation>
    <scope>NUCLEOTIDE SEQUENCE [LARGE SCALE GENOMIC DNA]</scope>
    <source>
        <strain evidence="1 2">2629</strain>
    </source>
</reference>
<sequence>MLGLTTPSTNASFLRKVKVALSRSKAPKADCQVVITAGPVDLPTESGSDTGVPFLPESVLAFDTTPIEFLPTAVLDSTSPLSPQLEPEPQQPHTCNNLTEILAESAIDHDPDSEAIILQSDPDAAVPAGQANLHTESAIETWNPSCSAIVPASEDIITDSCPEPAIPTESVNLHTEPGSHISDLPCSAVSSASDLIIINLSDPAPEPLPLQPEPQTALTINDLPPEILAEIFHTYMF</sequence>
<accession>A0A409WAT6</accession>
<dbReference type="InParanoid" id="A0A409WAT6"/>
<dbReference type="AlphaFoldDB" id="A0A409WAT6"/>
<keyword evidence="2" id="KW-1185">Reference proteome</keyword>
<comment type="caution">
    <text evidence="1">The sequence shown here is derived from an EMBL/GenBank/DDBJ whole genome shotgun (WGS) entry which is preliminary data.</text>
</comment>
<evidence type="ECO:0000313" key="2">
    <source>
        <dbReference type="Proteomes" id="UP000284842"/>
    </source>
</evidence>
<proteinExistence type="predicted"/>
<protein>
    <recommendedName>
        <fullName evidence="3">F-box domain-containing protein</fullName>
    </recommendedName>
</protein>
<gene>
    <name evidence="1" type="ORF">CVT24_010930</name>
</gene>
<evidence type="ECO:0008006" key="3">
    <source>
        <dbReference type="Google" id="ProtNLM"/>
    </source>
</evidence>
<dbReference type="EMBL" id="NHTK01005656">
    <property type="protein sequence ID" value="PPQ75611.1"/>
    <property type="molecule type" value="Genomic_DNA"/>
</dbReference>
<dbReference type="Proteomes" id="UP000284842">
    <property type="component" value="Unassembled WGS sequence"/>
</dbReference>
<organism evidence="1 2">
    <name type="scientific">Panaeolus cyanescens</name>
    <dbReference type="NCBI Taxonomy" id="181874"/>
    <lineage>
        <taxon>Eukaryota</taxon>
        <taxon>Fungi</taxon>
        <taxon>Dikarya</taxon>
        <taxon>Basidiomycota</taxon>
        <taxon>Agaricomycotina</taxon>
        <taxon>Agaricomycetes</taxon>
        <taxon>Agaricomycetidae</taxon>
        <taxon>Agaricales</taxon>
        <taxon>Agaricineae</taxon>
        <taxon>Galeropsidaceae</taxon>
        <taxon>Panaeolus</taxon>
    </lineage>
</organism>